<proteinExistence type="predicted"/>
<comment type="caution">
    <text evidence="2">The sequence shown here is derived from an EMBL/GenBank/DDBJ whole genome shotgun (WGS) entry which is preliminary data.</text>
</comment>
<protein>
    <submittedName>
        <fullName evidence="2">Uncharacterized protein</fullName>
    </submittedName>
</protein>
<evidence type="ECO:0000256" key="1">
    <source>
        <dbReference type="SAM" id="MobiDB-lite"/>
    </source>
</evidence>
<name>A0ABR3VFD9_HUMIN</name>
<feature type="region of interest" description="Disordered" evidence="1">
    <location>
        <begin position="124"/>
        <end position="162"/>
    </location>
</feature>
<evidence type="ECO:0000313" key="2">
    <source>
        <dbReference type="EMBL" id="KAL1840569.1"/>
    </source>
</evidence>
<feature type="compositionally biased region" description="Low complexity" evidence="1">
    <location>
        <begin position="198"/>
        <end position="214"/>
    </location>
</feature>
<dbReference type="Proteomes" id="UP001583172">
    <property type="component" value="Unassembled WGS sequence"/>
</dbReference>
<feature type="region of interest" description="Disordered" evidence="1">
    <location>
        <begin position="191"/>
        <end position="221"/>
    </location>
</feature>
<reference evidence="2 3" key="1">
    <citation type="journal article" date="2024" name="Commun. Biol.">
        <title>Comparative genomic analysis of thermophilic fungi reveals convergent evolutionary adaptations and gene losses.</title>
        <authorList>
            <person name="Steindorff A.S."/>
            <person name="Aguilar-Pontes M.V."/>
            <person name="Robinson A.J."/>
            <person name="Andreopoulos B."/>
            <person name="LaButti K."/>
            <person name="Kuo A."/>
            <person name="Mondo S."/>
            <person name="Riley R."/>
            <person name="Otillar R."/>
            <person name="Haridas S."/>
            <person name="Lipzen A."/>
            <person name="Grimwood J."/>
            <person name="Schmutz J."/>
            <person name="Clum A."/>
            <person name="Reid I.D."/>
            <person name="Moisan M.C."/>
            <person name="Butler G."/>
            <person name="Nguyen T.T.M."/>
            <person name="Dewar K."/>
            <person name="Conant G."/>
            <person name="Drula E."/>
            <person name="Henrissat B."/>
            <person name="Hansel C."/>
            <person name="Singer S."/>
            <person name="Hutchinson M.I."/>
            <person name="de Vries R.P."/>
            <person name="Natvig D.O."/>
            <person name="Powell A.J."/>
            <person name="Tsang A."/>
            <person name="Grigoriev I.V."/>
        </authorList>
    </citation>
    <scope>NUCLEOTIDE SEQUENCE [LARGE SCALE GENOMIC DNA]</scope>
    <source>
        <strain evidence="2 3">CBS 620.91</strain>
    </source>
</reference>
<organism evidence="2 3">
    <name type="scientific">Humicola insolens</name>
    <name type="common">Soft-rot fungus</name>
    <dbReference type="NCBI Taxonomy" id="85995"/>
    <lineage>
        <taxon>Eukaryota</taxon>
        <taxon>Fungi</taxon>
        <taxon>Dikarya</taxon>
        <taxon>Ascomycota</taxon>
        <taxon>Pezizomycotina</taxon>
        <taxon>Sordariomycetes</taxon>
        <taxon>Sordariomycetidae</taxon>
        <taxon>Sordariales</taxon>
        <taxon>Chaetomiaceae</taxon>
        <taxon>Mycothermus</taxon>
    </lineage>
</organism>
<feature type="compositionally biased region" description="Low complexity" evidence="1">
    <location>
        <begin position="149"/>
        <end position="162"/>
    </location>
</feature>
<gene>
    <name evidence="2" type="ORF">VTJ49DRAFT_301</name>
</gene>
<sequence>MPDWDKEFMKAMEEVKKPLSPTVLPEDELKPYLDKHVQPSEESEETAAQKAERNALKVMVMHHMPRSLIESDFYRYASQGKHVAGWAGGIVKVVQSVSPVTREPRGQYFVFFDTENHAKAYRENLGQLPRLDEDEEAAAKRAQKRASKSGETNSTSTSEPFTFPTLAYTTPPILLSTSHLISLISHHLPLHPSPSTSPSPASASASPSPSTLTPRPFLSGTTNTLPHGLLEYAKEGGAALPKGAPVLLRLTGSKLTVEAMVRAIEEDGIERNLRWRLIENRPGTAGWPRPVQTVRAGSGRIGFGEFDEYNSKGEEDGNGEAQYGYTRFVVTLVDMGEARRFARTWNQREMVDERTERVVRVHAAELW</sequence>
<keyword evidence="3" id="KW-1185">Reference proteome</keyword>
<accession>A0ABR3VFD9</accession>
<evidence type="ECO:0000313" key="3">
    <source>
        <dbReference type="Proteomes" id="UP001583172"/>
    </source>
</evidence>
<dbReference type="EMBL" id="JAZGSY010000107">
    <property type="protein sequence ID" value="KAL1840569.1"/>
    <property type="molecule type" value="Genomic_DNA"/>
</dbReference>